<proteinExistence type="predicted"/>
<dbReference type="InterPro" id="IPR013087">
    <property type="entry name" value="Znf_C2H2_type"/>
</dbReference>
<evidence type="ECO:0000256" key="2">
    <source>
        <dbReference type="ARBA" id="ARBA00022737"/>
    </source>
</evidence>
<name>A0A8H3B1U4_9AGAM</name>
<evidence type="ECO:0000313" key="9">
    <source>
        <dbReference type="EMBL" id="CAE6445937.1"/>
    </source>
</evidence>
<evidence type="ECO:0000313" key="10">
    <source>
        <dbReference type="Proteomes" id="UP000663843"/>
    </source>
</evidence>
<dbReference type="Proteomes" id="UP000663843">
    <property type="component" value="Unassembled WGS sequence"/>
</dbReference>
<feature type="domain" description="C2H2-type" evidence="8">
    <location>
        <begin position="413"/>
        <end position="438"/>
    </location>
</feature>
<protein>
    <recommendedName>
        <fullName evidence="8">C2H2-type domain-containing protein</fullName>
    </recommendedName>
</protein>
<keyword evidence="1" id="KW-0479">Metal-binding</keyword>
<dbReference type="AlphaFoldDB" id="A0A8H3B1U4"/>
<dbReference type="EMBL" id="CAJMWT010002527">
    <property type="protein sequence ID" value="CAE6445937.1"/>
    <property type="molecule type" value="Genomic_DNA"/>
</dbReference>
<keyword evidence="5" id="KW-0539">Nucleus</keyword>
<dbReference type="InterPro" id="IPR036236">
    <property type="entry name" value="Znf_C2H2_sf"/>
</dbReference>
<sequence length="442" mass="49091">SLLKHLSRYAYSSMFIEHQRIYSSKGLSSTKSTADEPQVIYQSSSSSLLTSTTMASCTTATQRDTRKPRSRTQSRVEPQYGMDRRQPSCPRSANVDKVPDNRILKPLLHIVSLTSIQTCCLASITLLWMIYDFAFCAIKCVYWSIMDIIEQSEIGRFVTIREDSGREKGLNLQDFDLAELSDFYRAPNSIAGADVQGRMSRSRPRRDHNETPPNYMLHENHASGAGDTLWASQGVPYDSHTSQAYNPALIEAVPGGLDGFAYEPYTEWDRSSMPSPSSDHFYGNHHGSGCYASTANTFGGFQNPAAFPNLDHPNQAIITSINHHDTDPFINPDPLFSLPESYLPAPLAPSMPSIALERLHLDPSVNTLGLEPVSPGGTRRTRRPNTCDICGKEVRRPGVLEDHMNSHTGNRPHVCPHCPRVFTTKSNRQRHIGNFHGGGVGK</sequence>
<feature type="domain" description="C2H2-type" evidence="8">
    <location>
        <begin position="385"/>
        <end position="412"/>
    </location>
</feature>
<evidence type="ECO:0000256" key="5">
    <source>
        <dbReference type="ARBA" id="ARBA00023242"/>
    </source>
</evidence>
<feature type="region of interest" description="Disordered" evidence="7">
    <location>
        <begin position="52"/>
        <end position="95"/>
    </location>
</feature>
<dbReference type="Gene3D" id="3.30.160.60">
    <property type="entry name" value="Classic Zinc Finger"/>
    <property type="match status" value="1"/>
</dbReference>
<dbReference type="SUPFAM" id="SSF57667">
    <property type="entry name" value="beta-beta-alpha zinc fingers"/>
    <property type="match status" value="1"/>
</dbReference>
<dbReference type="PANTHER" id="PTHR24388:SF53">
    <property type="entry name" value="CHORION TRANSCRIPTION FACTOR CF2-RELATED"/>
    <property type="match status" value="1"/>
</dbReference>
<dbReference type="PROSITE" id="PS00028">
    <property type="entry name" value="ZINC_FINGER_C2H2_1"/>
    <property type="match status" value="2"/>
</dbReference>
<dbReference type="PROSITE" id="PS50157">
    <property type="entry name" value="ZINC_FINGER_C2H2_2"/>
    <property type="match status" value="2"/>
</dbReference>
<dbReference type="GO" id="GO:0000981">
    <property type="term" value="F:DNA-binding transcription factor activity, RNA polymerase II-specific"/>
    <property type="evidence" value="ECO:0007669"/>
    <property type="project" value="TreeGrafter"/>
</dbReference>
<evidence type="ECO:0000256" key="7">
    <source>
        <dbReference type="SAM" id="MobiDB-lite"/>
    </source>
</evidence>
<dbReference type="Pfam" id="PF00096">
    <property type="entry name" value="zf-C2H2"/>
    <property type="match status" value="2"/>
</dbReference>
<dbReference type="OrthoDB" id="28413at2759"/>
<evidence type="ECO:0000256" key="3">
    <source>
        <dbReference type="ARBA" id="ARBA00022771"/>
    </source>
</evidence>
<feature type="compositionally biased region" description="Low complexity" evidence="7">
    <location>
        <begin position="52"/>
        <end position="61"/>
    </location>
</feature>
<reference evidence="9" key="1">
    <citation type="submission" date="2021-01" db="EMBL/GenBank/DDBJ databases">
        <authorList>
            <person name="Kaushik A."/>
        </authorList>
    </citation>
    <scope>NUCLEOTIDE SEQUENCE</scope>
    <source>
        <strain evidence="9">AG2-2IIIB</strain>
    </source>
</reference>
<evidence type="ECO:0000259" key="8">
    <source>
        <dbReference type="PROSITE" id="PS50157"/>
    </source>
</evidence>
<feature type="non-terminal residue" evidence="9">
    <location>
        <position position="1"/>
    </location>
</feature>
<organism evidence="9 10">
    <name type="scientific">Rhizoctonia solani</name>
    <dbReference type="NCBI Taxonomy" id="456999"/>
    <lineage>
        <taxon>Eukaryota</taxon>
        <taxon>Fungi</taxon>
        <taxon>Dikarya</taxon>
        <taxon>Basidiomycota</taxon>
        <taxon>Agaricomycotina</taxon>
        <taxon>Agaricomycetes</taxon>
        <taxon>Cantharellales</taxon>
        <taxon>Ceratobasidiaceae</taxon>
        <taxon>Rhizoctonia</taxon>
    </lineage>
</organism>
<dbReference type="SMART" id="SM00355">
    <property type="entry name" value="ZnF_C2H2"/>
    <property type="match status" value="2"/>
</dbReference>
<dbReference type="PANTHER" id="PTHR24388">
    <property type="entry name" value="ZINC FINGER PROTEIN"/>
    <property type="match status" value="1"/>
</dbReference>
<dbReference type="InterPro" id="IPR050527">
    <property type="entry name" value="Snail/Krueppel_Znf"/>
</dbReference>
<gene>
    <name evidence="9" type="ORF">RDB_LOCUS80867</name>
</gene>
<keyword evidence="4" id="KW-0862">Zinc</keyword>
<dbReference type="GO" id="GO:0008270">
    <property type="term" value="F:zinc ion binding"/>
    <property type="evidence" value="ECO:0007669"/>
    <property type="project" value="UniProtKB-KW"/>
</dbReference>
<keyword evidence="2" id="KW-0677">Repeat</keyword>
<evidence type="ECO:0000256" key="6">
    <source>
        <dbReference type="PROSITE-ProRule" id="PRU00042"/>
    </source>
</evidence>
<evidence type="ECO:0000256" key="1">
    <source>
        <dbReference type="ARBA" id="ARBA00022723"/>
    </source>
</evidence>
<keyword evidence="3 6" id="KW-0863">Zinc-finger</keyword>
<dbReference type="GO" id="GO:0000978">
    <property type="term" value="F:RNA polymerase II cis-regulatory region sequence-specific DNA binding"/>
    <property type="evidence" value="ECO:0007669"/>
    <property type="project" value="TreeGrafter"/>
</dbReference>
<comment type="caution">
    <text evidence="9">The sequence shown here is derived from an EMBL/GenBank/DDBJ whole genome shotgun (WGS) entry which is preliminary data.</text>
</comment>
<evidence type="ECO:0000256" key="4">
    <source>
        <dbReference type="ARBA" id="ARBA00022833"/>
    </source>
</evidence>
<feature type="region of interest" description="Disordered" evidence="7">
    <location>
        <begin position="194"/>
        <end position="215"/>
    </location>
</feature>
<accession>A0A8H3B1U4</accession>